<dbReference type="RefSeq" id="WP_004921211.1">
    <property type="nucleotide sequence ID" value="NZ_DS607663.1"/>
</dbReference>
<dbReference type="AlphaFoldDB" id="A0AA86Z0P4"/>
<accession>A0AA86Z0P4</accession>
<evidence type="ECO:0000313" key="2">
    <source>
        <dbReference type="EMBL" id="EDU59967.1"/>
    </source>
</evidence>
<evidence type="ECO:0000313" key="3">
    <source>
        <dbReference type="Proteomes" id="UP000004506"/>
    </source>
</evidence>
<evidence type="ECO:0000256" key="1">
    <source>
        <dbReference type="SAM" id="MobiDB-lite"/>
    </source>
</evidence>
<gene>
    <name evidence="2" type="ORF">PROSTU_03162</name>
</gene>
<name>A0AA86Z0P4_PROST</name>
<organism evidence="2 3">
    <name type="scientific">Providencia stuartii ATCC 25827</name>
    <dbReference type="NCBI Taxonomy" id="471874"/>
    <lineage>
        <taxon>Bacteria</taxon>
        <taxon>Pseudomonadati</taxon>
        <taxon>Pseudomonadota</taxon>
        <taxon>Gammaproteobacteria</taxon>
        <taxon>Enterobacterales</taxon>
        <taxon>Morganellaceae</taxon>
        <taxon>Providencia</taxon>
    </lineage>
</organism>
<reference evidence="2 3" key="3">
    <citation type="submission" date="2008-05" db="EMBL/GenBank/DDBJ databases">
        <authorList>
            <person name="Fulton L."/>
            <person name="Clifton S."/>
            <person name="Fulton B."/>
            <person name="Xu J."/>
            <person name="Minx P."/>
            <person name="Pepin K.H."/>
            <person name="Johnson M."/>
            <person name="Thiruvilangam P."/>
            <person name="Bhonagiri V."/>
            <person name="Nash W.E."/>
            <person name="Mardis E.R."/>
            <person name="Wilson R.K."/>
        </authorList>
    </citation>
    <scope>NUCLEOTIDE SEQUENCE [LARGE SCALE GENOMIC DNA]</scope>
    <source>
        <strain evidence="2 3">ATCC 25827</strain>
    </source>
</reference>
<dbReference type="EMBL" id="ABJD02000101">
    <property type="protein sequence ID" value="EDU59967.1"/>
    <property type="molecule type" value="Genomic_DNA"/>
</dbReference>
<feature type="compositionally biased region" description="Low complexity" evidence="1">
    <location>
        <begin position="100"/>
        <end position="112"/>
    </location>
</feature>
<feature type="compositionally biased region" description="Basic and acidic residues" evidence="1">
    <location>
        <begin position="113"/>
        <end position="127"/>
    </location>
</feature>
<comment type="caution">
    <text evidence="2">The sequence shown here is derived from an EMBL/GenBank/DDBJ whole genome shotgun (WGS) entry which is preliminary data.</text>
</comment>
<feature type="region of interest" description="Disordered" evidence="1">
    <location>
        <begin position="95"/>
        <end position="147"/>
    </location>
</feature>
<feature type="compositionally biased region" description="Gly residues" evidence="1">
    <location>
        <begin position="130"/>
        <end position="147"/>
    </location>
</feature>
<sequence length="147" mass="15970">MLKLLQAFFKWQPKPLHHNQFVTVFNKLYQISSEYPATITYKDNGELLAKAVGKVHLYCDGKLVLRLTKNVSVITIGVVDNKAKVINIKKDVFRFPSNTSSSHPPYLSPSSDSDSHHHTSRSDDNHSGHFSGGDSGGGDCGGGGGGD</sequence>
<dbReference type="Proteomes" id="UP000004506">
    <property type="component" value="Unassembled WGS sequence"/>
</dbReference>
<reference evidence="3" key="2">
    <citation type="submission" date="2008-04" db="EMBL/GenBank/DDBJ databases">
        <title>Draft genome sequence of Providencia stuartii(ATCC 25827).</title>
        <authorList>
            <person name="Sudarsanam P."/>
            <person name="Ley R."/>
            <person name="Guruge J."/>
            <person name="Turnbaugh P.J."/>
            <person name="Mahowald M."/>
            <person name="Liep D."/>
            <person name="Gordon J."/>
        </authorList>
    </citation>
    <scope>NUCLEOTIDE SEQUENCE [LARGE SCALE GENOMIC DNA]</scope>
    <source>
        <strain evidence="3">ATCC 25827</strain>
    </source>
</reference>
<protein>
    <submittedName>
        <fullName evidence="2">Uncharacterized protein</fullName>
    </submittedName>
</protein>
<proteinExistence type="predicted"/>
<reference evidence="3" key="1">
    <citation type="submission" date="2008-04" db="EMBL/GenBank/DDBJ databases">
        <title>Draft genome sequence of Providencia stuartii (ATCC 25827).</title>
        <authorList>
            <person name="Sudarsanam P."/>
            <person name="Ley R."/>
            <person name="Guruge J."/>
            <person name="Turnbaugh P.J."/>
            <person name="Mahowald M."/>
            <person name="Liep D."/>
            <person name="Gordon J."/>
        </authorList>
    </citation>
    <scope>NUCLEOTIDE SEQUENCE [LARGE SCALE GENOMIC DNA]</scope>
    <source>
        <strain evidence="3">ATCC 25827</strain>
    </source>
</reference>